<dbReference type="Proteomes" id="UP001172778">
    <property type="component" value="Unassembled WGS sequence"/>
</dbReference>
<proteinExistence type="predicted"/>
<evidence type="ECO:0000313" key="2">
    <source>
        <dbReference type="EMBL" id="MDK2126022.1"/>
    </source>
</evidence>
<evidence type="ECO:0000313" key="3">
    <source>
        <dbReference type="Proteomes" id="UP001172778"/>
    </source>
</evidence>
<name>A0ABT7E122_9NEIS</name>
<reference evidence="2" key="1">
    <citation type="submission" date="2023-03" db="EMBL/GenBank/DDBJ databases">
        <title>Chitinimonas shenzhenensis gen. nov., sp. nov., a novel member of family Burkholderiaceae isolated from activated sludge collected in Shen Zhen, China.</title>
        <authorList>
            <person name="Wang X."/>
        </authorList>
    </citation>
    <scope>NUCLEOTIDE SEQUENCE</scope>
    <source>
        <strain evidence="2">DQS-5</strain>
    </source>
</reference>
<dbReference type="EMBL" id="JARRAF010000029">
    <property type="protein sequence ID" value="MDK2126022.1"/>
    <property type="molecule type" value="Genomic_DNA"/>
</dbReference>
<keyword evidence="1" id="KW-1133">Transmembrane helix</keyword>
<keyword evidence="3" id="KW-1185">Reference proteome</keyword>
<keyword evidence="1" id="KW-0812">Transmembrane</keyword>
<organism evidence="2 3">
    <name type="scientific">Parachitinimonas caeni</name>
    <dbReference type="NCBI Taxonomy" id="3031301"/>
    <lineage>
        <taxon>Bacteria</taxon>
        <taxon>Pseudomonadati</taxon>
        <taxon>Pseudomonadota</taxon>
        <taxon>Betaproteobacteria</taxon>
        <taxon>Neisseriales</taxon>
        <taxon>Chitinibacteraceae</taxon>
        <taxon>Parachitinimonas</taxon>
    </lineage>
</organism>
<keyword evidence="1" id="KW-0472">Membrane</keyword>
<sequence>MLTLFRMCMDVDGRVRRMPFRHRMAHLGAVGVLFLVTHWQGLLSPLSGMLFARH</sequence>
<dbReference type="RefSeq" id="WP_284102337.1">
    <property type="nucleotide sequence ID" value="NZ_JARRAF010000029.1"/>
</dbReference>
<gene>
    <name evidence="2" type="ORF">PZA18_18420</name>
</gene>
<feature type="transmembrane region" description="Helical" evidence="1">
    <location>
        <begin position="24"/>
        <end position="42"/>
    </location>
</feature>
<comment type="caution">
    <text evidence="2">The sequence shown here is derived from an EMBL/GenBank/DDBJ whole genome shotgun (WGS) entry which is preliminary data.</text>
</comment>
<protein>
    <submittedName>
        <fullName evidence="2">Uncharacterized protein</fullName>
    </submittedName>
</protein>
<evidence type="ECO:0000256" key="1">
    <source>
        <dbReference type="SAM" id="Phobius"/>
    </source>
</evidence>
<accession>A0ABT7E122</accession>